<evidence type="ECO:0000313" key="5">
    <source>
        <dbReference type="EMBL" id="SHF87718.1"/>
    </source>
</evidence>
<protein>
    <submittedName>
        <fullName evidence="5">Sialate O-acetylesterase</fullName>
    </submittedName>
</protein>
<dbReference type="AlphaFoldDB" id="A0A1M5F8K3"/>
<keyword evidence="2" id="KW-0732">Signal</keyword>
<dbReference type="PANTHER" id="PTHR22901">
    <property type="entry name" value="SIALATE O-ACETYLESTERASE"/>
    <property type="match status" value="1"/>
</dbReference>
<dbReference type="InterPro" id="IPR039329">
    <property type="entry name" value="SIAE"/>
</dbReference>
<accession>A0A1M5F8K3</accession>
<dbReference type="SUPFAM" id="SSF52266">
    <property type="entry name" value="SGNH hydrolase"/>
    <property type="match status" value="2"/>
</dbReference>
<feature type="signal peptide" evidence="2">
    <location>
        <begin position="1"/>
        <end position="19"/>
    </location>
</feature>
<dbReference type="Pfam" id="PF13472">
    <property type="entry name" value="Lipase_GDSL_2"/>
    <property type="match status" value="1"/>
</dbReference>
<proteinExistence type="predicted"/>
<dbReference type="PANTHER" id="PTHR22901:SF0">
    <property type="entry name" value="SIALATE O-ACETYLESTERASE"/>
    <property type="match status" value="1"/>
</dbReference>
<evidence type="ECO:0000259" key="4">
    <source>
        <dbReference type="Pfam" id="PF13472"/>
    </source>
</evidence>
<feature type="chain" id="PRO_5012974178" evidence="2">
    <location>
        <begin position="20"/>
        <end position="687"/>
    </location>
</feature>
<dbReference type="InterPro" id="IPR013830">
    <property type="entry name" value="SGNH_hydro"/>
</dbReference>
<feature type="domain" description="Sialate O-acetylesterase" evidence="3">
    <location>
        <begin position="302"/>
        <end position="570"/>
    </location>
</feature>
<dbReference type="GO" id="GO:0005975">
    <property type="term" value="P:carbohydrate metabolic process"/>
    <property type="evidence" value="ECO:0007669"/>
    <property type="project" value="TreeGrafter"/>
</dbReference>
<dbReference type="GO" id="GO:0001681">
    <property type="term" value="F:sialate O-acetylesterase activity"/>
    <property type="evidence" value="ECO:0007669"/>
    <property type="project" value="InterPro"/>
</dbReference>
<sequence>MMKKIFLFLFFTCTISLFAKEKIRVACVGNSVTFGYLLPDREVNAYPFQLQRMLGTDYEVGNFGKSGATLLNHGHRPYMQQEEFRAAMNFAAGRVIIHLGLNDTDPRDWPNYRDEFITDYRALIDSFRSVNPKCKIWICRLSPITHLHKRFRSGTRDWYGQIQQAIENIATYANVGLIDFEEGLFNRPDLLPDALHPNVEGAGILAKAVYSTLTGNYGGLQMPMVYSDNMVLQRDIPLNISGIADAGEKVTIEINGQKQTTKAAENGKWNTTLNPLKAGGPYTLAIRAKSKSLLYKNVLVGEVWICSGQSNMAFMLKQAVTAKEDIAGAKNSNIRLFDMKPRWETNAVEWDASVLDSLSRLQYYKGTVWKECTPENAASFSAIGYHFGKMLADSLGVPVGLINNAVGGSPCESWIDRRTLQYELPDMLEDYTNNDMIQDWVRGRAALNVKQAKNKLQRHPYEPCYLFESGILPLAQYPIKGVVWYQGESNAHNMELYEKLFPMMVNSWRKNWNNSSLPFIYVQLSSLNRPSWPWFRDAQRRLMDAIPNTYMVVSSDKGDSLDVHPRMKKEIGERAGRWTLNRVYSIENVTPSGPLFRSVSFKESVAYITFDYAHGLSSSDKKPLRTFEIAGADKVYYPAKAEIVGDMVKIWSDKVEKPESVRYGWQPFTRANLVNSDGLPASTFQSK</sequence>
<evidence type="ECO:0000259" key="3">
    <source>
        <dbReference type="Pfam" id="PF03629"/>
    </source>
</evidence>
<dbReference type="Gene3D" id="3.40.50.1110">
    <property type="entry name" value="SGNH hydrolase"/>
    <property type="match status" value="2"/>
</dbReference>
<gene>
    <name evidence="5" type="ORF">SAMN05444405_1164</name>
</gene>
<dbReference type="InterPro" id="IPR036514">
    <property type="entry name" value="SGNH_hydro_sf"/>
</dbReference>
<dbReference type="Pfam" id="PF03629">
    <property type="entry name" value="SASA"/>
    <property type="match status" value="1"/>
</dbReference>
<keyword evidence="1" id="KW-0378">Hydrolase</keyword>
<evidence type="ECO:0000256" key="1">
    <source>
        <dbReference type="ARBA" id="ARBA00022801"/>
    </source>
</evidence>
<dbReference type="Gene3D" id="2.60.40.10">
    <property type="entry name" value="Immunoglobulins"/>
    <property type="match status" value="1"/>
</dbReference>
<organism evidence="5 6">
    <name type="scientific">Bacteroides luti</name>
    <dbReference type="NCBI Taxonomy" id="1297750"/>
    <lineage>
        <taxon>Bacteria</taxon>
        <taxon>Pseudomonadati</taxon>
        <taxon>Bacteroidota</taxon>
        <taxon>Bacteroidia</taxon>
        <taxon>Bacteroidales</taxon>
        <taxon>Bacteroidaceae</taxon>
        <taxon>Bacteroides</taxon>
    </lineage>
</organism>
<dbReference type="Proteomes" id="UP000184509">
    <property type="component" value="Unassembled WGS sequence"/>
</dbReference>
<keyword evidence="6" id="KW-1185">Reference proteome</keyword>
<dbReference type="STRING" id="1297750.SAMN05444405_1164"/>
<evidence type="ECO:0000256" key="2">
    <source>
        <dbReference type="SAM" id="SignalP"/>
    </source>
</evidence>
<dbReference type="EMBL" id="FQTV01000016">
    <property type="protein sequence ID" value="SHF87718.1"/>
    <property type="molecule type" value="Genomic_DNA"/>
</dbReference>
<reference evidence="5 6" key="1">
    <citation type="submission" date="2016-11" db="EMBL/GenBank/DDBJ databases">
        <authorList>
            <person name="Jaros S."/>
            <person name="Januszkiewicz K."/>
            <person name="Wedrychowicz H."/>
        </authorList>
    </citation>
    <scope>NUCLEOTIDE SEQUENCE [LARGE SCALE GENOMIC DNA]</scope>
    <source>
        <strain evidence="5 6">DSM 26991</strain>
    </source>
</reference>
<dbReference type="InterPro" id="IPR005181">
    <property type="entry name" value="SASA"/>
</dbReference>
<feature type="domain" description="SGNH hydrolase-type esterase" evidence="4">
    <location>
        <begin position="27"/>
        <end position="202"/>
    </location>
</feature>
<name>A0A1M5F8K3_9BACE</name>
<dbReference type="InterPro" id="IPR013783">
    <property type="entry name" value="Ig-like_fold"/>
</dbReference>
<dbReference type="RefSeq" id="WP_175550527.1">
    <property type="nucleotide sequence ID" value="NZ_FQTV01000016.1"/>
</dbReference>
<evidence type="ECO:0000313" key="6">
    <source>
        <dbReference type="Proteomes" id="UP000184509"/>
    </source>
</evidence>